<dbReference type="PANTHER" id="PTHR15004">
    <property type="entry name" value="GLUTAMYL-TRNA(GLN) AMIDOTRANSFERASE SUBUNIT C, MITOCHONDRIAL"/>
    <property type="match status" value="1"/>
</dbReference>
<organism evidence="2 3">
    <name type="scientific">Roseivirga misakiensis</name>
    <dbReference type="NCBI Taxonomy" id="1563681"/>
    <lineage>
        <taxon>Bacteria</taxon>
        <taxon>Pseudomonadati</taxon>
        <taxon>Bacteroidota</taxon>
        <taxon>Cytophagia</taxon>
        <taxon>Cytophagales</taxon>
        <taxon>Roseivirgaceae</taxon>
        <taxon>Roseivirga</taxon>
    </lineage>
</organism>
<keyword evidence="2" id="KW-0808">Transferase</keyword>
<dbReference type="GO" id="GO:0050567">
    <property type="term" value="F:glutaminyl-tRNA synthase (glutamine-hydrolyzing) activity"/>
    <property type="evidence" value="ECO:0007669"/>
    <property type="project" value="UniProtKB-UniRule"/>
</dbReference>
<name>A0A1E5SKK3_9BACT</name>
<dbReference type="Pfam" id="PF02686">
    <property type="entry name" value="GatC"/>
    <property type="match status" value="1"/>
</dbReference>
<reference evidence="2 3" key="1">
    <citation type="submission" date="2016-08" db="EMBL/GenBank/DDBJ databases">
        <title>Draft genome of Fabibacter sp. strain SK-8.</title>
        <authorList>
            <person name="Wong S.-K."/>
            <person name="Hamasaki K."/>
            <person name="Yoshizawa S."/>
        </authorList>
    </citation>
    <scope>NUCLEOTIDE SEQUENCE [LARGE SCALE GENOMIC DNA]</scope>
    <source>
        <strain evidence="2 3">SK-8</strain>
    </source>
</reference>
<dbReference type="PANTHER" id="PTHR15004:SF0">
    <property type="entry name" value="GLUTAMYL-TRNA(GLN) AMIDOTRANSFERASE SUBUNIT C, MITOCHONDRIAL"/>
    <property type="match status" value="1"/>
</dbReference>
<dbReference type="AlphaFoldDB" id="A0A1E5SKK3"/>
<dbReference type="GO" id="GO:0006412">
    <property type="term" value="P:translation"/>
    <property type="evidence" value="ECO:0007669"/>
    <property type="project" value="UniProtKB-UniRule"/>
</dbReference>
<dbReference type="NCBIfam" id="TIGR00135">
    <property type="entry name" value="gatC"/>
    <property type="match status" value="1"/>
</dbReference>
<dbReference type="SUPFAM" id="SSF141000">
    <property type="entry name" value="Glu-tRNAGln amidotransferase C subunit"/>
    <property type="match status" value="1"/>
</dbReference>
<sequence>MKVEKKDIDKIAHLARLNIQPEQEQQLLADMNNILDWVDKLSELDTDGVEPLTHITQEVNSLRADKVESTLSTEEGLKNAPEKEGSFFKVPKVLKRSS</sequence>
<gene>
    <name evidence="1" type="primary">gatC</name>
    <name evidence="2" type="ORF">BFP71_08790</name>
</gene>
<keyword evidence="1" id="KW-0436">Ligase</keyword>
<dbReference type="InterPro" id="IPR036113">
    <property type="entry name" value="Asp/Glu-ADT_sf_sub_c"/>
</dbReference>
<comment type="catalytic activity">
    <reaction evidence="1">
        <text>L-aspartyl-tRNA(Asn) + L-glutamine + ATP + H2O = L-asparaginyl-tRNA(Asn) + L-glutamate + ADP + phosphate + 2 H(+)</text>
        <dbReference type="Rhea" id="RHEA:14513"/>
        <dbReference type="Rhea" id="RHEA-COMP:9674"/>
        <dbReference type="Rhea" id="RHEA-COMP:9677"/>
        <dbReference type="ChEBI" id="CHEBI:15377"/>
        <dbReference type="ChEBI" id="CHEBI:15378"/>
        <dbReference type="ChEBI" id="CHEBI:29985"/>
        <dbReference type="ChEBI" id="CHEBI:30616"/>
        <dbReference type="ChEBI" id="CHEBI:43474"/>
        <dbReference type="ChEBI" id="CHEBI:58359"/>
        <dbReference type="ChEBI" id="CHEBI:78515"/>
        <dbReference type="ChEBI" id="CHEBI:78516"/>
        <dbReference type="ChEBI" id="CHEBI:456216"/>
    </reaction>
</comment>
<dbReference type="OrthoDB" id="9813938at2"/>
<dbReference type="GO" id="GO:0050566">
    <property type="term" value="F:asparaginyl-tRNA synthase (glutamine-hydrolyzing) activity"/>
    <property type="evidence" value="ECO:0007669"/>
    <property type="project" value="RHEA"/>
</dbReference>
<protein>
    <recommendedName>
        <fullName evidence="1">Aspartyl/glutamyl-tRNA(Asn/Gln) amidotransferase subunit C</fullName>
        <shortName evidence="1">Asp/Glu-ADT subunit C</shortName>
        <ecNumber evidence="1">6.3.5.-</ecNumber>
    </recommendedName>
</protein>
<keyword evidence="1" id="KW-0067">ATP-binding</keyword>
<comment type="subunit">
    <text evidence="1">Heterotrimer of A, B and C subunits.</text>
</comment>
<comment type="similarity">
    <text evidence="1">Belongs to the GatC family.</text>
</comment>
<evidence type="ECO:0000313" key="3">
    <source>
        <dbReference type="Proteomes" id="UP000095552"/>
    </source>
</evidence>
<dbReference type="GO" id="GO:0005524">
    <property type="term" value="F:ATP binding"/>
    <property type="evidence" value="ECO:0007669"/>
    <property type="project" value="UniProtKB-KW"/>
</dbReference>
<keyword evidence="1" id="KW-0648">Protein biosynthesis</keyword>
<dbReference type="RefSeq" id="WP_069835119.1">
    <property type="nucleotide sequence ID" value="NZ_MDGQ01000005.1"/>
</dbReference>
<comment type="caution">
    <text evidence="2">The sequence shown here is derived from an EMBL/GenBank/DDBJ whole genome shotgun (WGS) entry which is preliminary data.</text>
</comment>
<proteinExistence type="inferred from homology"/>
<keyword evidence="3" id="KW-1185">Reference proteome</keyword>
<dbReference type="EC" id="6.3.5.-" evidence="1"/>
<dbReference type="Gene3D" id="1.10.20.60">
    <property type="entry name" value="Glu-tRNAGln amidotransferase C subunit, N-terminal domain"/>
    <property type="match status" value="1"/>
</dbReference>
<comment type="catalytic activity">
    <reaction evidence="1">
        <text>L-glutamyl-tRNA(Gln) + L-glutamine + ATP + H2O = L-glutaminyl-tRNA(Gln) + L-glutamate + ADP + phosphate + H(+)</text>
        <dbReference type="Rhea" id="RHEA:17521"/>
        <dbReference type="Rhea" id="RHEA-COMP:9681"/>
        <dbReference type="Rhea" id="RHEA-COMP:9684"/>
        <dbReference type="ChEBI" id="CHEBI:15377"/>
        <dbReference type="ChEBI" id="CHEBI:15378"/>
        <dbReference type="ChEBI" id="CHEBI:29985"/>
        <dbReference type="ChEBI" id="CHEBI:30616"/>
        <dbReference type="ChEBI" id="CHEBI:43474"/>
        <dbReference type="ChEBI" id="CHEBI:58359"/>
        <dbReference type="ChEBI" id="CHEBI:78520"/>
        <dbReference type="ChEBI" id="CHEBI:78521"/>
        <dbReference type="ChEBI" id="CHEBI:456216"/>
    </reaction>
</comment>
<dbReference type="HAMAP" id="MF_00122">
    <property type="entry name" value="GatC"/>
    <property type="match status" value="1"/>
</dbReference>
<dbReference type="GO" id="GO:0006450">
    <property type="term" value="P:regulation of translational fidelity"/>
    <property type="evidence" value="ECO:0007669"/>
    <property type="project" value="InterPro"/>
</dbReference>
<dbReference type="STRING" id="1563681.BFP71_08790"/>
<dbReference type="InterPro" id="IPR003837">
    <property type="entry name" value="GatC"/>
</dbReference>
<dbReference type="Proteomes" id="UP000095552">
    <property type="component" value="Unassembled WGS sequence"/>
</dbReference>
<dbReference type="GO" id="GO:0016740">
    <property type="term" value="F:transferase activity"/>
    <property type="evidence" value="ECO:0007669"/>
    <property type="project" value="UniProtKB-KW"/>
</dbReference>
<keyword evidence="1" id="KW-0547">Nucleotide-binding</keyword>
<evidence type="ECO:0000256" key="1">
    <source>
        <dbReference type="HAMAP-Rule" id="MF_00122"/>
    </source>
</evidence>
<comment type="function">
    <text evidence="1">Allows the formation of correctly charged Asn-tRNA(Asn) or Gln-tRNA(Gln) through the transamidation of misacylated Asp-tRNA(Asn) or Glu-tRNA(Gln) in organisms which lack either or both of asparaginyl-tRNA or glutaminyl-tRNA synthetases. The reaction takes place in the presence of glutamine and ATP through an activated phospho-Asp-tRNA(Asn) or phospho-Glu-tRNA(Gln).</text>
</comment>
<accession>A0A1E5SKK3</accession>
<dbReference type="EMBL" id="MDGQ01000005">
    <property type="protein sequence ID" value="OEJ99657.1"/>
    <property type="molecule type" value="Genomic_DNA"/>
</dbReference>
<evidence type="ECO:0000313" key="2">
    <source>
        <dbReference type="EMBL" id="OEJ99657.1"/>
    </source>
</evidence>
<dbReference type="GO" id="GO:0070681">
    <property type="term" value="P:glutaminyl-tRNAGln biosynthesis via transamidation"/>
    <property type="evidence" value="ECO:0007669"/>
    <property type="project" value="TreeGrafter"/>
</dbReference>